<dbReference type="EnsemblMetazoa" id="AMAM009182-RA">
    <property type="protein sequence ID" value="AMAM009182-PA"/>
    <property type="gene ID" value="AMAM009182"/>
</dbReference>
<feature type="compositionally biased region" description="Polar residues" evidence="1">
    <location>
        <begin position="196"/>
        <end position="208"/>
    </location>
</feature>
<reference evidence="2" key="2">
    <citation type="submission" date="2020-05" db="UniProtKB">
        <authorList>
            <consortium name="EnsemblMetazoa"/>
        </authorList>
    </citation>
    <scope>IDENTIFICATION</scope>
    <source>
        <strain evidence="2">maculatus3</strain>
    </source>
</reference>
<reference evidence="3" key="1">
    <citation type="submission" date="2013-09" db="EMBL/GenBank/DDBJ databases">
        <title>The Genome Sequence of Anopheles maculatus species B.</title>
        <authorList>
            <consortium name="The Broad Institute Genomics Platform"/>
            <person name="Neafsey D.E."/>
            <person name="Besansky N."/>
            <person name="Howell P."/>
            <person name="Walton C."/>
            <person name="Young S.K."/>
            <person name="Zeng Q."/>
            <person name="Gargeya S."/>
            <person name="Fitzgerald M."/>
            <person name="Haas B."/>
            <person name="Abouelleil A."/>
            <person name="Allen A.W."/>
            <person name="Alvarado L."/>
            <person name="Arachchi H.M."/>
            <person name="Berlin A.M."/>
            <person name="Chapman S.B."/>
            <person name="Gainer-Dewar J."/>
            <person name="Goldberg J."/>
            <person name="Griggs A."/>
            <person name="Gujja S."/>
            <person name="Hansen M."/>
            <person name="Howarth C."/>
            <person name="Imamovic A."/>
            <person name="Ireland A."/>
            <person name="Larimer J."/>
            <person name="McCowan C."/>
            <person name="Murphy C."/>
            <person name="Pearson M."/>
            <person name="Poon T.W."/>
            <person name="Priest M."/>
            <person name="Roberts A."/>
            <person name="Saif S."/>
            <person name="Shea T."/>
            <person name="Sisk P."/>
            <person name="Sykes S."/>
            <person name="Wortman J."/>
            <person name="Nusbaum C."/>
            <person name="Birren B."/>
        </authorList>
    </citation>
    <scope>NUCLEOTIDE SEQUENCE [LARGE SCALE GENOMIC DNA]</scope>
    <source>
        <strain evidence="3">maculatus3</strain>
    </source>
</reference>
<accession>A0A182SLK1</accession>
<dbReference type="AlphaFoldDB" id="A0A182SLK1"/>
<proteinExistence type="predicted"/>
<feature type="region of interest" description="Disordered" evidence="1">
    <location>
        <begin position="187"/>
        <end position="208"/>
    </location>
</feature>
<keyword evidence="3" id="KW-1185">Reference proteome</keyword>
<dbReference type="VEuPathDB" id="VectorBase:AMAM009182"/>
<evidence type="ECO:0000313" key="2">
    <source>
        <dbReference type="EnsemblMetazoa" id="AMAM009182-PA"/>
    </source>
</evidence>
<organism evidence="2 3">
    <name type="scientific">Anopheles maculatus</name>
    <dbReference type="NCBI Taxonomy" id="74869"/>
    <lineage>
        <taxon>Eukaryota</taxon>
        <taxon>Metazoa</taxon>
        <taxon>Ecdysozoa</taxon>
        <taxon>Arthropoda</taxon>
        <taxon>Hexapoda</taxon>
        <taxon>Insecta</taxon>
        <taxon>Pterygota</taxon>
        <taxon>Neoptera</taxon>
        <taxon>Endopterygota</taxon>
        <taxon>Diptera</taxon>
        <taxon>Nematocera</taxon>
        <taxon>Culicoidea</taxon>
        <taxon>Culicidae</taxon>
        <taxon>Anophelinae</taxon>
        <taxon>Anopheles</taxon>
        <taxon>Anopheles maculatus group</taxon>
    </lineage>
</organism>
<name>A0A182SLK1_9DIPT</name>
<evidence type="ECO:0000256" key="1">
    <source>
        <dbReference type="SAM" id="MobiDB-lite"/>
    </source>
</evidence>
<protein>
    <submittedName>
        <fullName evidence="2">Uncharacterized protein</fullName>
    </submittedName>
</protein>
<sequence>MEPIDDSPGTSNHPEQHVQNAVISAVGTESNLSDWCLAAEAINESKEGIARIDSSQPSADKSTEEYILGGDSEEKCVNTFIQTVSADSNTNNHPQENTQYSICNDSATPLPTSNMASLQSLCAITEHMQSIETQTMELYNRKMQIDAMFMTLQAERMDIDQQLKRLHNIRSEQINYIRLNLLELSSSSSNRSGGSTMQANQSFAATTS</sequence>
<dbReference type="Proteomes" id="UP000075901">
    <property type="component" value="Unassembled WGS sequence"/>
</dbReference>
<evidence type="ECO:0000313" key="3">
    <source>
        <dbReference type="Proteomes" id="UP000075901"/>
    </source>
</evidence>